<dbReference type="PANTHER" id="PTHR42852">
    <property type="entry name" value="THIOL:DISULFIDE INTERCHANGE PROTEIN DSBE"/>
    <property type="match status" value="1"/>
</dbReference>
<keyword evidence="4" id="KW-1185">Reference proteome</keyword>
<comment type="caution">
    <text evidence="3">The sequence shown here is derived from an EMBL/GenBank/DDBJ whole genome shotgun (WGS) entry which is preliminary data.</text>
</comment>
<dbReference type="PROSITE" id="PS51352">
    <property type="entry name" value="THIOREDOXIN_2"/>
    <property type="match status" value="1"/>
</dbReference>
<evidence type="ECO:0000259" key="2">
    <source>
        <dbReference type="PROSITE" id="PS51352"/>
    </source>
</evidence>
<keyword evidence="1" id="KW-0732">Signal</keyword>
<name>A0ABW5KLV4_9SPHI</name>
<dbReference type="RefSeq" id="WP_380905924.1">
    <property type="nucleotide sequence ID" value="NZ_JBHUEG010000019.1"/>
</dbReference>
<dbReference type="InterPro" id="IPR050553">
    <property type="entry name" value="Thioredoxin_ResA/DsbE_sf"/>
</dbReference>
<dbReference type="PROSITE" id="PS51257">
    <property type="entry name" value="PROKAR_LIPOPROTEIN"/>
    <property type="match status" value="1"/>
</dbReference>
<evidence type="ECO:0000313" key="3">
    <source>
        <dbReference type="EMBL" id="MFD2549604.1"/>
    </source>
</evidence>
<dbReference type="InterPro" id="IPR013740">
    <property type="entry name" value="Redoxin"/>
</dbReference>
<dbReference type="Proteomes" id="UP001597545">
    <property type="component" value="Unassembled WGS sequence"/>
</dbReference>
<feature type="chain" id="PRO_5045890819" evidence="1">
    <location>
        <begin position="26"/>
        <end position="197"/>
    </location>
</feature>
<dbReference type="InterPro" id="IPR036249">
    <property type="entry name" value="Thioredoxin-like_sf"/>
</dbReference>
<feature type="domain" description="Thioredoxin" evidence="2">
    <location>
        <begin position="52"/>
        <end position="192"/>
    </location>
</feature>
<evidence type="ECO:0000313" key="4">
    <source>
        <dbReference type="Proteomes" id="UP001597545"/>
    </source>
</evidence>
<reference evidence="4" key="1">
    <citation type="journal article" date="2019" name="Int. J. Syst. Evol. Microbiol.">
        <title>The Global Catalogue of Microorganisms (GCM) 10K type strain sequencing project: providing services to taxonomists for standard genome sequencing and annotation.</title>
        <authorList>
            <consortium name="The Broad Institute Genomics Platform"/>
            <consortium name="The Broad Institute Genome Sequencing Center for Infectious Disease"/>
            <person name="Wu L."/>
            <person name="Ma J."/>
        </authorList>
    </citation>
    <scope>NUCLEOTIDE SEQUENCE [LARGE SCALE GENOMIC DNA]</scope>
    <source>
        <strain evidence="4">KCTC 42662</strain>
    </source>
</reference>
<dbReference type="SUPFAM" id="SSF52833">
    <property type="entry name" value="Thioredoxin-like"/>
    <property type="match status" value="1"/>
</dbReference>
<dbReference type="Gene3D" id="3.40.30.10">
    <property type="entry name" value="Glutaredoxin"/>
    <property type="match status" value="1"/>
</dbReference>
<accession>A0ABW5KLV4</accession>
<dbReference type="EMBL" id="JBHULR010000020">
    <property type="protein sequence ID" value="MFD2549604.1"/>
    <property type="molecule type" value="Genomic_DNA"/>
</dbReference>
<organism evidence="3 4">
    <name type="scientific">Sphingobacterium suaedae</name>
    <dbReference type="NCBI Taxonomy" id="1686402"/>
    <lineage>
        <taxon>Bacteria</taxon>
        <taxon>Pseudomonadati</taxon>
        <taxon>Bacteroidota</taxon>
        <taxon>Sphingobacteriia</taxon>
        <taxon>Sphingobacteriales</taxon>
        <taxon>Sphingobacteriaceae</taxon>
        <taxon>Sphingobacterium</taxon>
    </lineage>
</organism>
<dbReference type="InterPro" id="IPR013766">
    <property type="entry name" value="Thioredoxin_domain"/>
</dbReference>
<dbReference type="PANTHER" id="PTHR42852:SF17">
    <property type="entry name" value="THIOREDOXIN-LIKE PROTEIN HI_1115"/>
    <property type="match status" value="1"/>
</dbReference>
<evidence type="ECO:0000256" key="1">
    <source>
        <dbReference type="SAM" id="SignalP"/>
    </source>
</evidence>
<proteinExistence type="predicted"/>
<dbReference type="CDD" id="cd02966">
    <property type="entry name" value="TlpA_like_family"/>
    <property type="match status" value="1"/>
</dbReference>
<protein>
    <submittedName>
        <fullName evidence="3">TlpA family protein disulfide reductase</fullName>
    </submittedName>
</protein>
<feature type="signal peptide" evidence="1">
    <location>
        <begin position="1"/>
        <end position="25"/>
    </location>
</feature>
<gene>
    <name evidence="3" type="ORF">ACFSR5_18315</name>
</gene>
<dbReference type="Pfam" id="PF08534">
    <property type="entry name" value="Redoxin"/>
    <property type="match status" value="1"/>
</dbReference>
<sequence length="197" mass="22097">MMKIRWIRKPVRRALVMLAGGLLWAGCQQQEKQNSTHATDLPAQAVPAHEAMAPTDTRADILFKDTNGKTLSLRSLTGKVVFINFWATWCPPCIQEMPSIHQLKQSFNDTADVVFLMVDVDNNIEKSSAFMKKKKYDLPVYVPASDIPPDYLGGAIPTTVILDKKGEVVARMEGGRDYARPEVQKALRDLVEEDYGF</sequence>